<evidence type="ECO:0000256" key="5">
    <source>
        <dbReference type="SAM" id="MobiDB-lite"/>
    </source>
</evidence>
<comment type="caution">
    <text evidence="7">The sequence shown here is derived from an EMBL/GenBank/DDBJ whole genome shotgun (WGS) entry which is preliminary data.</text>
</comment>
<feature type="transmembrane region" description="Helical" evidence="6">
    <location>
        <begin position="145"/>
        <end position="168"/>
    </location>
</feature>
<dbReference type="GO" id="GO:0008381">
    <property type="term" value="F:mechanosensitive monoatomic ion channel activity"/>
    <property type="evidence" value="ECO:0007669"/>
    <property type="project" value="TreeGrafter"/>
</dbReference>
<accession>A0A5N6KJK6</accession>
<dbReference type="OrthoDB" id="10010920at2759"/>
<dbReference type="Proteomes" id="UP000326757">
    <property type="component" value="Unassembled WGS sequence"/>
</dbReference>
<keyword evidence="8" id="KW-1185">Reference proteome</keyword>
<evidence type="ECO:0000256" key="4">
    <source>
        <dbReference type="ARBA" id="ARBA00023136"/>
    </source>
</evidence>
<dbReference type="PANTHER" id="PTHR30266">
    <property type="entry name" value="MECHANOSENSITIVE CHANNEL MSCL"/>
    <property type="match status" value="1"/>
</dbReference>
<keyword evidence="2 6" id="KW-0812">Transmembrane</keyword>
<feature type="transmembrane region" description="Helical" evidence="6">
    <location>
        <begin position="44"/>
        <end position="70"/>
    </location>
</feature>
<comment type="subcellular location">
    <subcellularLocation>
        <location evidence="1">Membrane</location>
        <topology evidence="1">Multi-pass membrane protein</topology>
    </subcellularLocation>
</comment>
<evidence type="ECO:0000256" key="2">
    <source>
        <dbReference type="ARBA" id="ARBA00022692"/>
    </source>
</evidence>
<keyword evidence="4 6" id="KW-0472">Membrane</keyword>
<organism evidence="7 8">
    <name type="scientific">Monilinia laxa</name>
    <name type="common">Brown rot fungus</name>
    <name type="synonym">Sclerotinia laxa</name>
    <dbReference type="NCBI Taxonomy" id="61186"/>
    <lineage>
        <taxon>Eukaryota</taxon>
        <taxon>Fungi</taxon>
        <taxon>Dikarya</taxon>
        <taxon>Ascomycota</taxon>
        <taxon>Pezizomycotina</taxon>
        <taxon>Leotiomycetes</taxon>
        <taxon>Helotiales</taxon>
        <taxon>Sclerotiniaceae</taxon>
        <taxon>Monilinia</taxon>
    </lineage>
</organism>
<evidence type="ECO:0000256" key="3">
    <source>
        <dbReference type="ARBA" id="ARBA00022989"/>
    </source>
</evidence>
<feature type="compositionally biased region" description="Pro residues" evidence="5">
    <location>
        <begin position="198"/>
        <end position="210"/>
    </location>
</feature>
<dbReference type="Gene3D" id="1.10.1200.120">
    <property type="entry name" value="Large-conductance mechanosensitive channel, MscL, domain 1"/>
    <property type="match status" value="1"/>
</dbReference>
<proteinExistence type="predicted"/>
<dbReference type="EMBL" id="VIGI01000002">
    <property type="protein sequence ID" value="KAB8303973.1"/>
    <property type="molecule type" value="Genomic_DNA"/>
</dbReference>
<dbReference type="AlphaFoldDB" id="A0A5N6KJK6"/>
<evidence type="ECO:0000313" key="7">
    <source>
        <dbReference type="EMBL" id="KAB8303973.1"/>
    </source>
</evidence>
<reference evidence="7 8" key="1">
    <citation type="submission" date="2019-06" db="EMBL/GenBank/DDBJ databases">
        <title>Genome Sequence of the Brown Rot Fungal Pathogen Monilinia laxa.</title>
        <authorList>
            <person name="De Miccolis Angelini R.M."/>
            <person name="Landi L."/>
            <person name="Abate D."/>
            <person name="Pollastro S."/>
            <person name="Romanazzi G."/>
            <person name="Faretra F."/>
        </authorList>
    </citation>
    <scope>NUCLEOTIDE SEQUENCE [LARGE SCALE GENOMIC DNA]</scope>
    <source>
        <strain evidence="7 8">Mlax316</strain>
    </source>
</reference>
<feature type="region of interest" description="Disordered" evidence="5">
    <location>
        <begin position="184"/>
        <end position="223"/>
    </location>
</feature>
<evidence type="ECO:0000256" key="6">
    <source>
        <dbReference type="SAM" id="Phobius"/>
    </source>
</evidence>
<dbReference type="GO" id="GO:0016020">
    <property type="term" value="C:membrane"/>
    <property type="evidence" value="ECO:0007669"/>
    <property type="project" value="UniProtKB-SubCell"/>
</dbReference>
<gene>
    <name evidence="7" type="ORF">EYC80_005327</name>
</gene>
<name>A0A5N6KJK6_MONLA</name>
<dbReference type="PANTHER" id="PTHR30266:SF2">
    <property type="entry name" value="LARGE-CONDUCTANCE MECHANOSENSITIVE CHANNEL"/>
    <property type="match status" value="1"/>
</dbReference>
<evidence type="ECO:0008006" key="9">
    <source>
        <dbReference type="Google" id="ProtNLM"/>
    </source>
</evidence>
<evidence type="ECO:0000313" key="8">
    <source>
        <dbReference type="Proteomes" id="UP000326757"/>
    </source>
</evidence>
<dbReference type="InterPro" id="IPR036019">
    <property type="entry name" value="MscL_channel"/>
</dbReference>
<keyword evidence="3 6" id="KW-1133">Transmembrane helix</keyword>
<evidence type="ECO:0000256" key="1">
    <source>
        <dbReference type="ARBA" id="ARBA00004141"/>
    </source>
</evidence>
<dbReference type="SUPFAM" id="SSF81330">
    <property type="entry name" value="Gated mechanosensitive channel"/>
    <property type="match status" value="1"/>
</dbReference>
<dbReference type="InterPro" id="IPR037673">
    <property type="entry name" value="MSC/AndL"/>
</dbReference>
<sequence length="223" mass="24346">MPRPSLDFDARAASEPLLRTTHAARKHLTSFWDGFVDFAFNDNVLHVAIGLIIAQSFTTLITSLVSSVLLPPLSLLPFLNKNLDEKFAVLRPGPHYGGTLHNHTEVGGGVGEGVEGNGTAVFKMGIEFLYGAGYNTLKQALDDGAIVLAWGSFINKLINFIGVGLALIAARRFSKRHADAYSVPPGKMDEKTFDPHLSPDPYPNNCPPSPESLNDMQRRIKYD</sequence>
<protein>
    <recommendedName>
        <fullName evidence="9">Large-conductance mechanosensitive channel</fullName>
    </recommendedName>
</protein>
<dbReference type="Pfam" id="PF01741">
    <property type="entry name" value="MscL"/>
    <property type="match status" value="1"/>
</dbReference>